<evidence type="ECO:0000259" key="5">
    <source>
        <dbReference type="Pfam" id="PF14833"/>
    </source>
</evidence>
<proteinExistence type="inferred from homology"/>
<dbReference type="RefSeq" id="WP_268440816.1">
    <property type="nucleotide sequence ID" value="NZ_CP113836.1"/>
</dbReference>
<protein>
    <submittedName>
        <fullName evidence="6">NAD(P)-dependent oxidoreductase</fullName>
    </submittedName>
</protein>
<gene>
    <name evidence="6" type="ORF">ORV05_19000</name>
</gene>
<evidence type="ECO:0000313" key="6">
    <source>
        <dbReference type="EMBL" id="WAL63124.1"/>
    </source>
</evidence>
<sequence length="288" mass="30033">MNEPRTKDTVAVLGTGIMGRPMAENLLAAGFGVRVFNRSRDKAEPLAGQGAQVCETPEEAVRGAAFVLTMLADGPTVEQVMKKAGSAARGGTVWLQMSTVGLEWTARLAELAERDGLSFVDAPVLGTKQPAEEGKLVVLASGPEQLRHRCAPVFDAVGSRTMWIGPAGAGSRLKLVANAWVLALTNATAESVGLAEALGLDPKLFLEAIGGGSLDVPYAHLKGGAMIDRKFPLSFAIKHAAKDARLVLEAGNGKVDLASARAALAHLEAAAEAGYAEEDMAALYYGAR</sequence>
<dbReference type="Proteomes" id="UP001163203">
    <property type="component" value="Chromosome"/>
</dbReference>
<feature type="domain" description="6-phosphogluconate dehydrogenase NADP-binding" evidence="4">
    <location>
        <begin position="9"/>
        <end position="165"/>
    </location>
</feature>
<dbReference type="InterPro" id="IPR051265">
    <property type="entry name" value="HIBADH-related_NP60_sf"/>
</dbReference>
<reference evidence="6" key="1">
    <citation type="submission" date="2022-11" db="EMBL/GenBank/DDBJ databases">
        <authorList>
            <person name="Mo P."/>
        </authorList>
    </citation>
    <scope>NUCLEOTIDE SEQUENCE</scope>
    <source>
        <strain evidence="6">HUAS 11-8</strain>
    </source>
</reference>
<dbReference type="Pfam" id="PF14833">
    <property type="entry name" value="NAD_binding_11"/>
    <property type="match status" value="1"/>
</dbReference>
<dbReference type="InterPro" id="IPR015815">
    <property type="entry name" value="HIBADH-related"/>
</dbReference>
<dbReference type="PIRSF" id="PIRSF000103">
    <property type="entry name" value="HIBADH"/>
    <property type="match status" value="1"/>
</dbReference>
<organism evidence="6 7">
    <name type="scientific">Amycolatopsis cynarae</name>
    <dbReference type="NCBI Taxonomy" id="2995223"/>
    <lineage>
        <taxon>Bacteria</taxon>
        <taxon>Bacillati</taxon>
        <taxon>Actinomycetota</taxon>
        <taxon>Actinomycetes</taxon>
        <taxon>Pseudonocardiales</taxon>
        <taxon>Pseudonocardiaceae</taxon>
        <taxon>Amycolatopsis</taxon>
    </lineage>
</organism>
<dbReference type="InterPro" id="IPR029154">
    <property type="entry name" value="HIBADH-like_NADP-bd"/>
</dbReference>
<dbReference type="InterPro" id="IPR006115">
    <property type="entry name" value="6PGDH_NADP-bd"/>
</dbReference>
<keyword evidence="2" id="KW-0560">Oxidoreductase</keyword>
<name>A0ABY7AT49_9PSEU</name>
<comment type="similarity">
    <text evidence="1">Belongs to the HIBADH-related family.</text>
</comment>
<dbReference type="SUPFAM" id="SSF51735">
    <property type="entry name" value="NAD(P)-binding Rossmann-fold domains"/>
    <property type="match status" value="1"/>
</dbReference>
<dbReference type="PANTHER" id="PTHR43580:SF2">
    <property type="entry name" value="CYTOKINE-LIKE NUCLEAR FACTOR N-PAC"/>
    <property type="match status" value="1"/>
</dbReference>
<evidence type="ECO:0000256" key="2">
    <source>
        <dbReference type="ARBA" id="ARBA00023002"/>
    </source>
</evidence>
<dbReference type="InterPro" id="IPR013328">
    <property type="entry name" value="6PGD_dom2"/>
</dbReference>
<dbReference type="SUPFAM" id="SSF48179">
    <property type="entry name" value="6-phosphogluconate dehydrogenase C-terminal domain-like"/>
    <property type="match status" value="1"/>
</dbReference>
<dbReference type="EMBL" id="CP113836">
    <property type="protein sequence ID" value="WAL63124.1"/>
    <property type="molecule type" value="Genomic_DNA"/>
</dbReference>
<dbReference type="Gene3D" id="1.10.1040.10">
    <property type="entry name" value="N-(1-d-carboxylethyl)-l-norvaline Dehydrogenase, domain 2"/>
    <property type="match status" value="1"/>
</dbReference>
<evidence type="ECO:0000259" key="4">
    <source>
        <dbReference type="Pfam" id="PF03446"/>
    </source>
</evidence>
<evidence type="ECO:0000313" key="7">
    <source>
        <dbReference type="Proteomes" id="UP001163203"/>
    </source>
</evidence>
<feature type="domain" description="3-hydroxyisobutyrate dehydrogenase-like NAD-binding" evidence="5">
    <location>
        <begin position="168"/>
        <end position="284"/>
    </location>
</feature>
<dbReference type="Gene3D" id="3.40.50.720">
    <property type="entry name" value="NAD(P)-binding Rossmann-like Domain"/>
    <property type="match status" value="1"/>
</dbReference>
<evidence type="ECO:0000256" key="3">
    <source>
        <dbReference type="ARBA" id="ARBA00023027"/>
    </source>
</evidence>
<evidence type="ECO:0000256" key="1">
    <source>
        <dbReference type="ARBA" id="ARBA00009080"/>
    </source>
</evidence>
<dbReference type="InterPro" id="IPR008927">
    <property type="entry name" value="6-PGluconate_DH-like_C_sf"/>
</dbReference>
<accession>A0ABY7AT49</accession>
<keyword evidence="7" id="KW-1185">Reference proteome</keyword>
<dbReference type="PANTHER" id="PTHR43580">
    <property type="entry name" value="OXIDOREDUCTASE GLYR1-RELATED"/>
    <property type="match status" value="1"/>
</dbReference>
<dbReference type="Pfam" id="PF03446">
    <property type="entry name" value="NAD_binding_2"/>
    <property type="match status" value="1"/>
</dbReference>
<dbReference type="InterPro" id="IPR036291">
    <property type="entry name" value="NAD(P)-bd_dom_sf"/>
</dbReference>
<keyword evidence="3" id="KW-0520">NAD</keyword>